<dbReference type="PROSITE" id="PS50885">
    <property type="entry name" value="HAMP"/>
    <property type="match status" value="1"/>
</dbReference>
<keyword evidence="4 6" id="KW-0807">Transducer</keyword>
<dbReference type="SMART" id="SM00283">
    <property type="entry name" value="MA"/>
    <property type="match status" value="1"/>
</dbReference>
<dbReference type="SMART" id="SM00304">
    <property type="entry name" value="HAMP"/>
    <property type="match status" value="2"/>
</dbReference>
<dbReference type="Gene3D" id="6.10.340.10">
    <property type="match status" value="1"/>
</dbReference>
<feature type="domain" description="HAMP" evidence="9">
    <location>
        <begin position="38"/>
        <end position="90"/>
    </location>
</feature>
<dbReference type="PANTHER" id="PTHR32089:SF112">
    <property type="entry name" value="LYSOZYME-LIKE PROTEIN-RELATED"/>
    <property type="match status" value="1"/>
</dbReference>
<dbReference type="Pfam" id="PF00672">
    <property type="entry name" value="HAMP"/>
    <property type="match status" value="1"/>
</dbReference>
<reference evidence="10 11" key="1">
    <citation type="submission" date="2022-10" db="EMBL/GenBank/DDBJ databases">
        <title>Comparative genomic analysis of Cohnella hashimotonis sp. nov., isolated from the International Space Station.</title>
        <authorList>
            <person name="Simpson A."/>
            <person name="Venkateswaran K."/>
        </authorList>
    </citation>
    <scope>NUCLEOTIDE SEQUENCE [LARGE SCALE GENOMIC DNA]</scope>
    <source>
        <strain evidence="10 11">DSM 18997</strain>
    </source>
</reference>
<feature type="transmembrane region" description="Helical" evidence="7">
    <location>
        <begin position="15"/>
        <end position="36"/>
    </location>
</feature>
<dbReference type="PROSITE" id="PS50111">
    <property type="entry name" value="CHEMOTAXIS_TRANSDUC_2"/>
    <property type="match status" value="1"/>
</dbReference>
<dbReference type="GO" id="GO:0007165">
    <property type="term" value="P:signal transduction"/>
    <property type="evidence" value="ECO:0007669"/>
    <property type="project" value="UniProtKB-KW"/>
</dbReference>
<dbReference type="GO" id="GO:0005886">
    <property type="term" value="C:plasma membrane"/>
    <property type="evidence" value="ECO:0007669"/>
    <property type="project" value="UniProtKB-SubCell"/>
</dbReference>
<comment type="similarity">
    <text evidence="5">Belongs to the methyl-accepting chemotaxis (MCP) protein family.</text>
</comment>
<evidence type="ECO:0000256" key="6">
    <source>
        <dbReference type="PROSITE-ProRule" id="PRU00284"/>
    </source>
</evidence>
<evidence type="ECO:0000256" key="7">
    <source>
        <dbReference type="SAM" id="Phobius"/>
    </source>
</evidence>
<keyword evidence="7" id="KW-1133">Transmembrane helix</keyword>
<keyword evidence="3 7" id="KW-0472">Membrane</keyword>
<evidence type="ECO:0000256" key="5">
    <source>
        <dbReference type="ARBA" id="ARBA00029447"/>
    </source>
</evidence>
<comment type="caution">
    <text evidence="10">The sequence shown here is derived from an EMBL/GenBank/DDBJ whole genome shotgun (WGS) entry which is preliminary data.</text>
</comment>
<dbReference type="EMBL" id="JAPDHZ010000002">
    <property type="protein sequence ID" value="MDG0790609.1"/>
    <property type="molecule type" value="Genomic_DNA"/>
</dbReference>
<accession>A0A9X4QLC3</accession>
<dbReference type="PANTHER" id="PTHR32089">
    <property type="entry name" value="METHYL-ACCEPTING CHEMOTAXIS PROTEIN MCPB"/>
    <property type="match status" value="1"/>
</dbReference>
<dbReference type="CDD" id="cd06225">
    <property type="entry name" value="HAMP"/>
    <property type="match status" value="1"/>
</dbReference>
<keyword evidence="7" id="KW-0812">Transmembrane</keyword>
<dbReference type="RefSeq" id="WP_277564426.1">
    <property type="nucleotide sequence ID" value="NZ_JAPDHZ010000002.1"/>
</dbReference>
<dbReference type="AlphaFoldDB" id="A0A9X4QLC3"/>
<gene>
    <name evidence="10" type="ORF">OMP38_06890</name>
</gene>
<feature type="domain" description="Methyl-accepting transducer" evidence="8">
    <location>
        <begin position="109"/>
        <end position="345"/>
    </location>
</feature>
<evidence type="ECO:0000256" key="4">
    <source>
        <dbReference type="ARBA" id="ARBA00023224"/>
    </source>
</evidence>
<evidence type="ECO:0000259" key="9">
    <source>
        <dbReference type="PROSITE" id="PS50885"/>
    </source>
</evidence>
<dbReference type="Gene3D" id="1.10.287.950">
    <property type="entry name" value="Methyl-accepting chemotaxis protein"/>
    <property type="match status" value="1"/>
</dbReference>
<dbReference type="InterPro" id="IPR003660">
    <property type="entry name" value="HAMP_dom"/>
</dbReference>
<proteinExistence type="inferred from homology"/>
<dbReference type="Proteomes" id="UP001153387">
    <property type="component" value="Unassembled WGS sequence"/>
</dbReference>
<evidence type="ECO:0000313" key="10">
    <source>
        <dbReference type="EMBL" id="MDG0790609.1"/>
    </source>
</evidence>
<evidence type="ECO:0000256" key="1">
    <source>
        <dbReference type="ARBA" id="ARBA00004236"/>
    </source>
</evidence>
<evidence type="ECO:0000313" key="11">
    <source>
        <dbReference type="Proteomes" id="UP001153387"/>
    </source>
</evidence>
<dbReference type="Pfam" id="PF00015">
    <property type="entry name" value="MCPsignal"/>
    <property type="match status" value="1"/>
</dbReference>
<sequence>MTCTRRAKKDARVNGYITVAMIVAALVLLSAVSWLIGRAITRPLGALRDQMKRAAAGDMTVGGDYRSKDEIGDLTASFNDMIAGIRELAVKASDGAAALSGASARMQGYVSNSSDASERIAIAAGQLSVGFLEQNDAVTGLTEATDRMAVLLAGVESDSRQVQAMSEEAANAGVTGLEAVKAAMLQMEEIQRSVSETQATIRELGDRSDEIGFIVTTIEEMAGQTNLLALNATIEAARAGEAGRGFAVVSDQIRKLADDASRASRRIAGMVKSIQLETGRASAAMDKEAECVRTGVDRTGQAAESFRAIERAIRGVKQKLAEVADSSTEAMDSSRHVAGSMKLFSAFSAEGAAGIQEMSAESDSQSRMMREAAASVDELNLLATELRSAIGKFELGDAGGGTSLPSQEF</sequence>
<dbReference type="SUPFAM" id="SSF58104">
    <property type="entry name" value="Methyl-accepting chemotaxis protein (MCP) signaling domain"/>
    <property type="match status" value="1"/>
</dbReference>
<evidence type="ECO:0000256" key="3">
    <source>
        <dbReference type="ARBA" id="ARBA00023136"/>
    </source>
</evidence>
<comment type="subcellular location">
    <subcellularLocation>
        <location evidence="1">Cell membrane</location>
    </subcellularLocation>
</comment>
<dbReference type="InterPro" id="IPR004089">
    <property type="entry name" value="MCPsignal_dom"/>
</dbReference>
<keyword evidence="11" id="KW-1185">Reference proteome</keyword>
<name>A0A9X4QLC3_9BACL</name>
<keyword evidence="2" id="KW-1003">Cell membrane</keyword>
<organism evidence="10 11">
    <name type="scientific">Cohnella ginsengisoli</name>
    <dbReference type="NCBI Taxonomy" id="425004"/>
    <lineage>
        <taxon>Bacteria</taxon>
        <taxon>Bacillati</taxon>
        <taxon>Bacillota</taxon>
        <taxon>Bacilli</taxon>
        <taxon>Bacillales</taxon>
        <taxon>Paenibacillaceae</taxon>
        <taxon>Cohnella</taxon>
    </lineage>
</organism>
<evidence type="ECO:0000259" key="8">
    <source>
        <dbReference type="PROSITE" id="PS50111"/>
    </source>
</evidence>
<protein>
    <submittedName>
        <fullName evidence="10">Methyl-accepting chemotaxis protein</fullName>
    </submittedName>
</protein>
<evidence type="ECO:0000256" key="2">
    <source>
        <dbReference type="ARBA" id="ARBA00022475"/>
    </source>
</evidence>